<organism evidence="2 3">
    <name type="scientific">Pseudoalteromonas luteoviolacea</name>
    <dbReference type="NCBI Taxonomy" id="43657"/>
    <lineage>
        <taxon>Bacteria</taxon>
        <taxon>Pseudomonadati</taxon>
        <taxon>Pseudomonadota</taxon>
        <taxon>Gammaproteobacteria</taxon>
        <taxon>Alteromonadales</taxon>
        <taxon>Pseudoalteromonadaceae</taxon>
        <taxon>Pseudoalteromonas</taxon>
    </lineage>
</organism>
<dbReference type="Pfam" id="PF12571">
    <property type="entry name" value="Phage_tail_fib"/>
    <property type="match status" value="1"/>
</dbReference>
<evidence type="ECO:0000259" key="1">
    <source>
        <dbReference type="Pfam" id="PF12571"/>
    </source>
</evidence>
<dbReference type="EMBL" id="JWIC01000004">
    <property type="protein sequence ID" value="KID58263.1"/>
    <property type="molecule type" value="Genomic_DNA"/>
</dbReference>
<dbReference type="RefSeq" id="WP_039608556.1">
    <property type="nucleotide sequence ID" value="NZ_JWIC01000004.1"/>
</dbReference>
<evidence type="ECO:0000313" key="2">
    <source>
        <dbReference type="EMBL" id="KID58263.1"/>
    </source>
</evidence>
<comment type="caution">
    <text evidence="2">The sequence shown here is derived from an EMBL/GenBank/DDBJ whole genome shotgun (WGS) entry which is preliminary data.</text>
</comment>
<protein>
    <submittedName>
        <fullName evidence="2">Tail fiber protein</fullName>
    </submittedName>
</protein>
<gene>
    <name evidence="2" type="ORF">JF50_06180</name>
</gene>
<evidence type="ECO:0000313" key="3">
    <source>
        <dbReference type="Proteomes" id="UP000031327"/>
    </source>
</evidence>
<dbReference type="Proteomes" id="UP000031327">
    <property type="component" value="Unassembled WGS sequence"/>
</dbReference>
<proteinExistence type="predicted"/>
<feature type="domain" description="Phage tail fibre protein N-terminal" evidence="1">
    <location>
        <begin position="3"/>
        <end position="86"/>
    </location>
</feature>
<name>A0A0C1MU05_9GAMM</name>
<sequence>MNVYTPVVTQQGINAAVSALEQGVKIQIGHIAVGDAGYTPDRNQTALKSQKNTAPVSGAEVVGNGQFHVTAEFTDDNQYAVKEVGFYLNDHQDESQRTLFAVWSHPENVLFFQTPIAKIVQGFDLLLTAVPPESLDFNVSGDLSLYYADEFAALTIAQTKALTAQIQSNLRQIHFNDRLLKLEG</sequence>
<dbReference type="OrthoDB" id="8596123at2"/>
<accession>A0A0C1MU05</accession>
<reference evidence="2 3" key="1">
    <citation type="submission" date="2014-12" db="EMBL/GenBank/DDBJ databases">
        <title>Draft Genome Sequence of Pseudoalteromonas luteoviolacea HI1.</title>
        <authorList>
            <person name="Asahina A.Y."/>
            <person name="Hadfield M.G."/>
        </authorList>
    </citation>
    <scope>NUCLEOTIDE SEQUENCE [LARGE SCALE GENOMIC DNA]</scope>
    <source>
        <strain evidence="2 3">HI1</strain>
    </source>
</reference>
<dbReference type="AlphaFoldDB" id="A0A0C1MU05"/>
<dbReference type="InterPro" id="IPR022225">
    <property type="entry name" value="Phage_tail_fibre_N"/>
</dbReference>